<evidence type="ECO:0000313" key="3">
    <source>
        <dbReference type="EMBL" id="TCK25010.1"/>
    </source>
</evidence>
<feature type="transmembrane region" description="Helical" evidence="2">
    <location>
        <begin position="29"/>
        <end position="49"/>
    </location>
</feature>
<gene>
    <name evidence="3" type="ORF">EV378_0807</name>
</gene>
<evidence type="ECO:0008006" key="5">
    <source>
        <dbReference type="Google" id="ProtNLM"/>
    </source>
</evidence>
<comment type="caution">
    <text evidence="3">The sequence shown here is derived from an EMBL/GenBank/DDBJ whole genome shotgun (WGS) entry which is preliminary data.</text>
</comment>
<dbReference type="AlphaFoldDB" id="A0A4R1HW85"/>
<feature type="region of interest" description="Disordered" evidence="1">
    <location>
        <begin position="1"/>
        <end position="25"/>
    </location>
</feature>
<feature type="transmembrane region" description="Helical" evidence="2">
    <location>
        <begin position="213"/>
        <end position="233"/>
    </location>
</feature>
<organism evidence="3 4">
    <name type="scientific">Pseudonocardia endophytica</name>
    <dbReference type="NCBI Taxonomy" id="401976"/>
    <lineage>
        <taxon>Bacteria</taxon>
        <taxon>Bacillati</taxon>
        <taxon>Actinomycetota</taxon>
        <taxon>Actinomycetes</taxon>
        <taxon>Pseudonocardiales</taxon>
        <taxon>Pseudonocardiaceae</taxon>
        <taxon>Pseudonocardia</taxon>
    </lineage>
</organism>
<feature type="transmembrane region" description="Helical" evidence="2">
    <location>
        <begin position="69"/>
        <end position="92"/>
    </location>
</feature>
<feature type="transmembrane region" description="Helical" evidence="2">
    <location>
        <begin position="157"/>
        <end position="178"/>
    </location>
</feature>
<name>A0A4R1HW85_PSEEN</name>
<proteinExistence type="predicted"/>
<evidence type="ECO:0000313" key="4">
    <source>
        <dbReference type="Proteomes" id="UP000295560"/>
    </source>
</evidence>
<feature type="transmembrane region" description="Helical" evidence="2">
    <location>
        <begin position="185"/>
        <end position="207"/>
    </location>
</feature>
<evidence type="ECO:0000256" key="1">
    <source>
        <dbReference type="SAM" id="MobiDB-lite"/>
    </source>
</evidence>
<sequence length="235" mass="24156">MSDATVPHRTAEPVPDPGGGRDRRSRWPLLGAAVGIGGMVATVVFDVRPQPPDSVVMTTPGLLESVDRVAAHAGFVTGFLTVAGLLVLAAAWRRRVEPRAPSSTAARVVSAGLTASAAALTLGYGWKGALGAYLPGGLESTAFDLPGMYVYLMLNDFGGYIGWLGVVVAAGGVAWMGLRERLVSRWIGAVSLVPVLVTTAMAVGMSLAGSPAIAGPIWMVVAFAGLAFGRSTIAR</sequence>
<dbReference type="Proteomes" id="UP000295560">
    <property type="component" value="Unassembled WGS sequence"/>
</dbReference>
<protein>
    <recommendedName>
        <fullName evidence="5">DUF4386 family protein</fullName>
    </recommendedName>
</protein>
<reference evidence="3 4" key="1">
    <citation type="submission" date="2019-03" db="EMBL/GenBank/DDBJ databases">
        <title>Sequencing the genomes of 1000 actinobacteria strains.</title>
        <authorList>
            <person name="Klenk H.-P."/>
        </authorList>
    </citation>
    <scope>NUCLEOTIDE SEQUENCE [LARGE SCALE GENOMIC DNA]</scope>
    <source>
        <strain evidence="3 4">DSM 44969</strain>
    </source>
</reference>
<keyword evidence="4" id="KW-1185">Reference proteome</keyword>
<evidence type="ECO:0000256" key="2">
    <source>
        <dbReference type="SAM" id="Phobius"/>
    </source>
</evidence>
<dbReference type="EMBL" id="SMFZ01000001">
    <property type="protein sequence ID" value="TCK25010.1"/>
    <property type="molecule type" value="Genomic_DNA"/>
</dbReference>
<keyword evidence="2" id="KW-0472">Membrane</keyword>
<dbReference type="RefSeq" id="WP_207908571.1">
    <property type="nucleotide sequence ID" value="NZ_SMFZ01000001.1"/>
</dbReference>
<feature type="transmembrane region" description="Helical" evidence="2">
    <location>
        <begin position="104"/>
        <end position="126"/>
    </location>
</feature>
<accession>A0A4R1HW85</accession>
<keyword evidence="2" id="KW-0812">Transmembrane</keyword>
<keyword evidence="2" id="KW-1133">Transmembrane helix</keyword>